<evidence type="ECO:0000313" key="1">
    <source>
        <dbReference type="EMBL" id="ROR28092.1"/>
    </source>
</evidence>
<reference evidence="1 2" key="1">
    <citation type="submission" date="2018-11" db="EMBL/GenBank/DDBJ databases">
        <title>Genomic Encyclopedia of Type Strains, Phase IV (KMG-IV): sequencing the most valuable type-strain genomes for metagenomic binning, comparative biology and taxonomic classification.</title>
        <authorList>
            <person name="Goeker M."/>
        </authorList>
    </citation>
    <scope>NUCLEOTIDE SEQUENCE [LARGE SCALE GENOMIC DNA]</scope>
    <source>
        <strain evidence="1 2">DSM 26537</strain>
    </source>
</reference>
<dbReference type="Proteomes" id="UP000273083">
    <property type="component" value="Unassembled WGS sequence"/>
</dbReference>
<protein>
    <submittedName>
        <fullName evidence="1">Uncharacterized protein</fullName>
    </submittedName>
</protein>
<accession>A0A3N1XSC8</accession>
<sequence>MIDLTKTLTVFIGRRGEHHYRHIEFDVSSLLKDEHPSSALHAFYKRPDGITYPVVTNYNNGILIWSPSSTDTATVGVGRLEIRVVNGEVIGKSVNILTIVEPALDDGGSAPPDPPAQEWVNQVLMALAEIDVDGQLSMLEAILSRIGNSTDYWSAYKTVLGYANNSYQHTHSQARCYPTLTDGIQLSTGNTSWALGDYTEIIPTGVIPNAYDIHWINFETASSSGIYEIHIFAGEPGQETLLAQVRTTRDNNQYGISSVPIQMPIQPPNARLSARIASSSANRNITLSVYYHIYGEGQ</sequence>
<gene>
    <name evidence="1" type="ORF">EDD66_10530</name>
</gene>
<dbReference type="AlphaFoldDB" id="A0A3N1XSC8"/>
<organism evidence="1 2">
    <name type="scientific">Mobilisporobacter senegalensis</name>
    <dbReference type="NCBI Taxonomy" id="1329262"/>
    <lineage>
        <taxon>Bacteria</taxon>
        <taxon>Bacillati</taxon>
        <taxon>Bacillota</taxon>
        <taxon>Clostridia</taxon>
        <taxon>Lachnospirales</taxon>
        <taxon>Lachnospiraceae</taxon>
        <taxon>Mobilisporobacter</taxon>
    </lineage>
</organism>
<evidence type="ECO:0000313" key="2">
    <source>
        <dbReference type="Proteomes" id="UP000273083"/>
    </source>
</evidence>
<proteinExistence type="predicted"/>
<name>A0A3N1XSC8_9FIRM</name>
<dbReference type="EMBL" id="RJVG01000005">
    <property type="protein sequence ID" value="ROR28092.1"/>
    <property type="molecule type" value="Genomic_DNA"/>
</dbReference>
<dbReference type="RefSeq" id="WP_207667772.1">
    <property type="nucleotide sequence ID" value="NZ_RJVG01000005.1"/>
</dbReference>
<keyword evidence="2" id="KW-1185">Reference proteome</keyword>
<comment type="caution">
    <text evidence="1">The sequence shown here is derived from an EMBL/GenBank/DDBJ whole genome shotgun (WGS) entry which is preliminary data.</text>
</comment>